<dbReference type="SUPFAM" id="SSF55008">
    <property type="entry name" value="HMA, heavy metal-associated domain"/>
    <property type="match status" value="2"/>
</dbReference>
<comment type="caution">
    <text evidence="6">The sequence shown here is derived from an EMBL/GenBank/DDBJ whole genome shotgun (WGS) entry which is preliminary data.</text>
</comment>
<accession>A0AAV0IGR2</accession>
<sequence>MSPKAEEKVITVKKVDELKLSTAVYRLNLHCKECAITVKRPLLARQGVHSVIADVEKGELKVKGEIDVKEIHEVIRRISKRKVEIVTSETDRKTGNAGKKEVEIEETKEIWKTIIRTTSIKVHLHCHKCQIDLKKKLLKHKGIHTVKMDMKAQTVTIQGTIESEKLLSYMRRRVHKHAEIIVSKKVEKKKVEAKCCDDDEKDVVKIKVDKCCDSDQEIITTKPGTRCETETVCVENKDGGLVGAPYFIHYVYAPQLFSDENPNACLIM</sequence>
<dbReference type="Pfam" id="PF00403">
    <property type="entry name" value="HMA"/>
    <property type="match status" value="2"/>
</dbReference>
<dbReference type="PANTHER" id="PTHR46195">
    <property type="entry name" value="HEAVY METAL-ASSOCIATED ISOPRENYLATED PLANT PROTEIN 7"/>
    <property type="match status" value="1"/>
</dbReference>
<dbReference type="Gene3D" id="3.30.70.100">
    <property type="match status" value="2"/>
</dbReference>
<dbReference type="PANTHER" id="PTHR46195:SF12">
    <property type="entry name" value="HEAVY METAL-ASSOCIATED ISOPRENYLATED PLANT PROTEIN 4"/>
    <property type="match status" value="1"/>
</dbReference>
<proteinExistence type="inferred from homology"/>
<keyword evidence="1" id="KW-0488">Methylation</keyword>
<evidence type="ECO:0000256" key="1">
    <source>
        <dbReference type="ARBA" id="ARBA00022481"/>
    </source>
</evidence>
<dbReference type="GO" id="GO:0046872">
    <property type="term" value="F:metal ion binding"/>
    <property type="evidence" value="ECO:0007669"/>
    <property type="project" value="UniProtKB-KW"/>
</dbReference>
<evidence type="ECO:0000256" key="3">
    <source>
        <dbReference type="ARBA" id="ARBA00023289"/>
    </source>
</evidence>
<evidence type="ECO:0000256" key="2">
    <source>
        <dbReference type="ARBA" id="ARBA00022723"/>
    </source>
</evidence>
<protein>
    <recommendedName>
        <fullName evidence="5">HMA domain-containing protein</fullName>
    </recommendedName>
</protein>
<keyword evidence="3" id="KW-0449">Lipoprotein</keyword>
<evidence type="ECO:0000256" key="4">
    <source>
        <dbReference type="ARBA" id="ARBA00024045"/>
    </source>
</evidence>
<comment type="similarity">
    <text evidence="4">Belongs to the HIPP family.</text>
</comment>
<keyword evidence="3" id="KW-0636">Prenylation</keyword>
<dbReference type="InterPro" id="IPR044577">
    <property type="entry name" value="HIPP4/7/8/17/18/19"/>
</dbReference>
<dbReference type="PROSITE" id="PS50846">
    <property type="entry name" value="HMA_2"/>
    <property type="match status" value="2"/>
</dbReference>
<feature type="domain" description="HMA" evidence="5">
    <location>
        <begin position="115"/>
        <end position="179"/>
    </location>
</feature>
<name>A0AAV0IGR2_9ROSI</name>
<organism evidence="6 7">
    <name type="scientific">Linum tenue</name>
    <dbReference type="NCBI Taxonomy" id="586396"/>
    <lineage>
        <taxon>Eukaryota</taxon>
        <taxon>Viridiplantae</taxon>
        <taxon>Streptophyta</taxon>
        <taxon>Embryophyta</taxon>
        <taxon>Tracheophyta</taxon>
        <taxon>Spermatophyta</taxon>
        <taxon>Magnoliopsida</taxon>
        <taxon>eudicotyledons</taxon>
        <taxon>Gunneridae</taxon>
        <taxon>Pentapetalae</taxon>
        <taxon>rosids</taxon>
        <taxon>fabids</taxon>
        <taxon>Malpighiales</taxon>
        <taxon>Linaceae</taxon>
        <taxon>Linum</taxon>
    </lineage>
</organism>
<reference evidence="6" key="1">
    <citation type="submission" date="2022-08" db="EMBL/GenBank/DDBJ databases">
        <authorList>
            <person name="Gutierrez-Valencia J."/>
        </authorList>
    </citation>
    <scope>NUCLEOTIDE SEQUENCE</scope>
</reference>
<dbReference type="AlphaFoldDB" id="A0AAV0IGR2"/>
<dbReference type="EMBL" id="CAMGYJ010000003">
    <property type="protein sequence ID" value="CAI0396657.1"/>
    <property type="molecule type" value="Genomic_DNA"/>
</dbReference>
<keyword evidence="2" id="KW-0479">Metal-binding</keyword>
<keyword evidence="7" id="KW-1185">Reference proteome</keyword>
<evidence type="ECO:0000259" key="5">
    <source>
        <dbReference type="PROSITE" id="PS50846"/>
    </source>
</evidence>
<feature type="domain" description="HMA" evidence="5">
    <location>
        <begin position="20"/>
        <end position="83"/>
    </location>
</feature>
<dbReference type="Proteomes" id="UP001154282">
    <property type="component" value="Unassembled WGS sequence"/>
</dbReference>
<dbReference type="InterPro" id="IPR036163">
    <property type="entry name" value="HMA_dom_sf"/>
</dbReference>
<dbReference type="InterPro" id="IPR006121">
    <property type="entry name" value="HMA_dom"/>
</dbReference>
<evidence type="ECO:0000313" key="7">
    <source>
        <dbReference type="Proteomes" id="UP001154282"/>
    </source>
</evidence>
<dbReference type="CDD" id="cd00371">
    <property type="entry name" value="HMA"/>
    <property type="match status" value="1"/>
</dbReference>
<evidence type="ECO:0000313" key="6">
    <source>
        <dbReference type="EMBL" id="CAI0396657.1"/>
    </source>
</evidence>
<gene>
    <name evidence="6" type="ORF">LITE_LOCUS9230</name>
</gene>